<dbReference type="InterPro" id="IPR013785">
    <property type="entry name" value="Aldolase_TIM"/>
</dbReference>
<keyword evidence="1" id="KW-0949">S-adenosyl-L-methionine</keyword>
<organism evidence="6 7">
    <name type="scientific">Parvimonas parva</name>
    <dbReference type="NCBI Taxonomy" id="2769485"/>
    <lineage>
        <taxon>Bacteria</taxon>
        <taxon>Bacillati</taxon>
        <taxon>Bacillota</taxon>
        <taxon>Tissierellia</taxon>
        <taxon>Tissierellales</taxon>
        <taxon>Peptoniphilaceae</taxon>
        <taxon>Parvimonas</taxon>
    </lineage>
</organism>
<evidence type="ECO:0000256" key="3">
    <source>
        <dbReference type="ARBA" id="ARBA00023004"/>
    </source>
</evidence>
<dbReference type="CDD" id="cd01335">
    <property type="entry name" value="Radical_SAM"/>
    <property type="match status" value="1"/>
</dbReference>
<evidence type="ECO:0000256" key="4">
    <source>
        <dbReference type="ARBA" id="ARBA00023014"/>
    </source>
</evidence>
<gene>
    <name evidence="6" type="ORF">IBJ83_06440</name>
</gene>
<dbReference type="SUPFAM" id="SSF102114">
    <property type="entry name" value="Radical SAM enzymes"/>
    <property type="match status" value="1"/>
</dbReference>
<keyword evidence="2" id="KW-0479">Metal-binding</keyword>
<evidence type="ECO:0000256" key="2">
    <source>
        <dbReference type="ARBA" id="ARBA00022723"/>
    </source>
</evidence>
<dbReference type="Pfam" id="PF04055">
    <property type="entry name" value="Radical_SAM"/>
    <property type="match status" value="1"/>
</dbReference>
<feature type="domain" description="Radical SAM core" evidence="5">
    <location>
        <begin position="1"/>
        <end position="220"/>
    </location>
</feature>
<dbReference type="InterPro" id="IPR007197">
    <property type="entry name" value="rSAM"/>
</dbReference>
<keyword evidence="7" id="KW-1185">Reference proteome</keyword>
<name>A0ABS1CA21_9FIRM</name>
<dbReference type="InterPro" id="IPR050377">
    <property type="entry name" value="Radical_SAM_PqqE_MftC-like"/>
</dbReference>
<protein>
    <submittedName>
        <fullName evidence="6">Radical SAM protein</fullName>
    </submittedName>
</protein>
<evidence type="ECO:0000313" key="7">
    <source>
        <dbReference type="Proteomes" id="UP000823123"/>
    </source>
</evidence>
<dbReference type="SFLD" id="SFLDG01067">
    <property type="entry name" value="SPASM/twitch_domain_containing"/>
    <property type="match status" value="1"/>
</dbReference>
<comment type="caution">
    <text evidence="6">The sequence shown here is derived from an EMBL/GenBank/DDBJ whole genome shotgun (WGS) entry which is preliminary data.</text>
</comment>
<evidence type="ECO:0000259" key="5">
    <source>
        <dbReference type="PROSITE" id="PS51918"/>
    </source>
</evidence>
<evidence type="ECO:0000313" key="6">
    <source>
        <dbReference type="EMBL" id="MBK1468952.1"/>
    </source>
</evidence>
<dbReference type="EMBL" id="JACVDA010000018">
    <property type="protein sequence ID" value="MBK1468952.1"/>
    <property type="molecule type" value="Genomic_DNA"/>
</dbReference>
<keyword evidence="4" id="KW-0411">Iron-sulfur</keyword>
<reference evidence="6 7" key="1">
    <citation type="submission" date="2020-09" db="EMBL/GenBank/DDBJ databases">
        <title>Parvimonas S3374 sp. nov.</title>
        <authorList>
            <person name="Buhl M."/>
        </authorList>
    </citation>
    <scope>NUCLEOTIDE SEQUENCE [LARGE SCALE GENOMIC DNA]</scope>
    <source>
        <strain evidence="6 7">S3374</strain>
    </source>
</reference>
<sequence length="437" mass="50803">MGLTIKWDSTYMCNLNCKHCINGDYLGDISNELNYEEFENIIKDIKSKYEIDYIHMLGGEPTVKKDFLKICKILDYNNIDFGFNTNGILLHEKLIKELLRLKHLKSIVFSIEGHNATINDDIRGKKVFNRIISSINSTNKNKDLLKSNINIEINFVISKKNYKYVSNMIDLCINLKATKLNILAMIEEGNAKGSGYSVSFPEQVFAMKEISKRYKSLGNKLIIDPKFTRPMAKNYMESVFGMVFPQSVHGCGAGLLFGFMDNKGRMFPCNRFKTNDLNLEKYSIRENKFKDVWSDEDFSVPFSIIESEEYRNLKPCKNCEYFSKTCFPCPLDVNKDTIITECSLYLNEIRKKNYNNIRPINQDIRFVHKIDSILAISTKTLNTIKLNKNSYNILLNIMNRFINDYPSLKQYSEKNNIEINDLLKFIDYLETKGFIEI</sequence>
<dbReference type="PROSITE" id="PS51918">
    <property type="entry name" value="RADICAL_SAM"/>
    <property type="match status" value="1"/>
</dbReference>
<dbReference type="Gene3D" id="3.20.20.70">
    <property type="entry name" value="Aldolase class I"/>
    <property type="match status" value="1"/>
</dbReference>
<dbReference type="PANTHER" id="PTHR11228">
    <property type="entry name" value="RADICAL SAM DOMAIN PROTEIN"/>
    <property type="match status" value="1"/>
</dbReference>
<dbReference type="RefSeq" id="WP_201275828.1">
    <property type="nucleotide sequence ID" value="NZ_JACVDA010000018.1"/>
</dbReference>
<keyword evidence="3" id="KW-0408">Iron</keyword>
<dbReference type="Proteomes" id="UP000823123">
    <property type="component" value="Unassembled WGS sequence"/>
</dbReference>
<dbReference type="PANTHER" id="PTHR11228:SF7">
    <property type="entry name" value="PQQA PEPTIDE CYCLASE"/>
    <property type="match status" value="1"/>
</dbReference>
<dbReference type="SFLD" id="SFLDS00029">
    <property type="entry name" value="Radical_SAM"/>
    <property type="match status" value="1"/>
</dbReference>
<accession>A0ABS1CA21</accession>
<proteinExistence type="predicted"/>
<evidence type="ECO:0000256" key="1">
    <source>
        <dbReference type="ARBA" id="ARBA00022691"/>
    </source>
</evidence>
<dbReference type="InterPro" id="IPR058240">
    <property type="entry name" value="rSAM_sf"/>
</dbReference>